<dbReference type="VEuPathDB" id="FungiDB:C7M61_004071"/>
<dbReference type="OrthoDB" id="3981113at2759"/>
<gene>
    <name evidence="2" type="ORF">C7M61_004071</name>
</gene>
<organism evidence="2 3">
    <name type="scientific">Candidozyma pseudohaemuli</name>
    <dbReference type="NCBI Taxonomy" id="418784"/>
    <lineage>
        <taxon>Eukaryota</taxon>
        <taxon>Fungi</taxon>
        <taxon>Dikarya</taxon>
        <taxon>Ascomycota</taxon>
        <taxon>Saccharomycotina</taxon>
        <taxon>Pichiomycetes</taxon>
        <taxon>Metschnikowiaceae</taxon>
        <taxon>Candidozyma</taxon>
    </lineage>
</organism>
<dbReference type="RefSeq" id="XP_024712369.1">
    <property type="nucleotide sequence ID" value="XM_024859397.1"/>
</dbReference>
<name>A0A2P7YJV6_9ASCO</name>
<evidence type="ECO:0000313" key="2">
    <source>
        <dbReference type="EMBL" id="PSK36249.1"/>
    </source>
</evidence>
<feature type="region of interest" description="Disordered" evidence="1">
    <location>
        <begin position="151"/>
        <end position="187"/>
    </location>
</feature>
<feature type="compositionally biased region" description="Polar residues" evidence="1">
    <location>
        <begin position="162"/>
        <end position="171"/>
    </location>
</feature>
<feature type="compositionally biased region" description="Low complexity" evidence="1">
    <location>
        <begin position="233"/>
        <end position="247"/>
    </location>
</feature>
<evidence type="ECO:0000313" key="3">
    <source>
        <dbReference type="Proteomes" id="UP000241107"/>
    </source>
</evidence>
<feature type="region of interest" description="Disordered" evidence="1">
    <location>
        <begin position="18"/>
        <end position="93"/>
    </location>
</feature>
<feature type="compositionally biased region" description="Polar residues" evidence="1">
    <location>
        <begin position="259"/>
        <end position="274"/>
    </location>
</feature>
<dbReference type="Proteomes" id="UP000241107">
    <property type="component" value="Unassembled WGS sequence"/>
</dbReference>
<dbReference type="GeneID" id="36567459"/>
<dbReference type="EMBL" id="PYFQ01000012">
    <property type="protein sequence ID" value="PSK36249.1"/>
    <property type="molecule type" value="Genomic_DNA"/>
</dbReference>
<feature type="compositionally biased region" description="Low complexity" evidence="1">
    <location>
        <begin position="151"/>
        <end position="161"/>
    </location>
</feature>
<dbReference type="AlphaFoldDB" id="A0A2P7YJV6"/>
<sequence length="299" mass="32665">MSHPAASIKSIFSGKVNLTDSGFEDVSDNNASFRDGQQNDGQDSTADFSKPKSYFSDDELNSESSYHDTPNQLRNPTPMISTSAPSDGDNYSVSSRNLRLMMMQKGEVYDPQNLSTNISLASSGSDYQAPIPNDPATYNSDASQNGLLLSESLSRPLSRNSTTSCLSTTATKDGVEGKKLHRHGPTPYFSSVIANMLLQQQQQQQAQQQQAHQQDRQQENQQSFAQPQPPLSNPTNPTTLKQTTPTTFEALLGDEDLSVASQTNGESGNKQLNEYDSLGLPPVTLKEKIMLLNPDQPRS</sequence>
<keyword evidence="3" id="KW-1185">Reference proteome</keyword>
<reference evidence="2 3" key="1">
    <citation type="submission" date="2018-03" db="EMBL/GenBank/DDBJ databases">
        <title>Candida pseudohaemulonii genome assembly and annotation.</title>
        <authorList>
            <person name="Munoz J.F."/>
            <person name="Gade L.G."/>
            <person name="Chow N.A."/>
            <person name="Litvintseva A.P."/>
            <person name="Loparev V.N."/>
            <person name="Cuomo C.A."/>
        </authorList>
    </citation>
    <scope>NUCLEOTIDE SEQUENCE [LARGE SCALE GENOMIC DNA]</scope>
    <source>
        <strain evidence="2 3">B12108</strain>
    </source>
</reference>
<evidence type="ECO:0000256" key="1">
    <source>
        <dbReference type="SAM" id="MobiDB-lite"/>
    </source>
</evidence>
<accession>A0A2P7YJV6</accession>
<feature type="compositionally biased region" description="Polar residues" evidence="1">
    <location>
        <begin position="28"/>
        <end position="47"/>
    </location>
</feature>
<comment type="caution">
    <text evidence="2">The sequence shown here is derived from an EMBL/GenBank/DDBJ whole genome shotgun (WGS) entry which is preliminary data.</text>
</comment>
<feature type="region of interest" description="Disordered" evidence="1">
    <location>
        <begin position="200"/>
        <end position="279"/>
    </location>
</feature>
<protein>
    <submittedName>
        <fullName evidence="2">Uncharacterized protein</fullName>
    </submittedName>
</protein>
<feature type="compositionally biased region" description="Low complexity" evidence="1">
    <location>
        <begin position="200"/>
        <end position="212"/>
    </location>
</feature>
<proteinExistence type="predicted"/>
<feature type="compositionally biased region" description="Polar residues" evidence="1">
    <location>
        <begin position="62"/>
        <end position="93"/>
    </location>
</feature>